<name>A0A830BU34_9LAMI</name>
<sequence>MVDWPNVTNRSKILKVILAKEELSDVVDFDASAHMTNVFSSSDLKVCIFFRTYL</sequence>
<keyword evidence="1" id="KW-0547">Nucleotide-binding</keyword>
<organism evidence="3 4">
    <name type="scientific">Phtheirospermum japonicum</name>
    <dbReference type="NCBI Taxonomy" id="374723"/>
    <lineage>
        <taxon>Eukaryota</taxon>
        <taxon>Viridiplantae</taxon>
        <taxon>Streptophyta</taxon>
        <taxon>Embryophyta</taxon>
        <taxon>Tracheophyta</taxon>
        <taxon>Spermatophyta</taxon>
        <taxon>Magnoliopsida</taxon>
        <taxon>eudicotyledons</taxon>
        <taxon>Gunneridae</taxon>
        <taxon>Pentapetalae</taxon>
        <taxon>asterids</taxon>
        <taxon>lamiids</taxon>
        <taxon>Lamiales</taxon>
        <taxon>Orobanchaceae</taxon>
        <taxon>Orobanchaceae incertae sedis</taxon>
        <taxon>Phtheirospermum</taxon>
    </lineage>
</organism>
<dbReference type="AlphaFoldDB" id="A0A830BU34"/>
<proteinExistence type="predicted"/>
<dbReference type="OrthoDB" id="10254455at2759"/>
<protein>
    <submittedName>
        <fullName evidence="3">Uncharacterized protein</fullName>
    </submittedName>
</protein>
<keyword evidence="4" id="KW-1185">Reference proteome</keyword>
<gene>
    <name evidence="3" type="ORF">PHJA_000704800</name>
</gene>
<dbReference type="EMBL" id="BMAC01000109">
    <property type="protein sequence ID" value="GFP85611.1"/>
    <property type="molecule type" value="Genomic_DNA"/>
</dbReference>
<dbReference type="PANTHER" id="PTHR45644">
    <property type="entry name" value="AAA ATPASE, PUTATIVE (AFU_ORTHOLOGUE AFUA_2G12920)-RELATED-RELATED"/>
    <property type="match status" value="1"/>
</dbReference>
<keyword evidence="2" id="KW-0067">ATP-binding</keyword>
<evidence type="ECO:0000256" key="1">
    <source>
        <dbReference type="ARBA" id="ARBA00022741"/>
    </source>
</evidence>
<comment type="caution">
    <text evidence="3">The sequence shown here is derived from an EMBL/GenBank/DDBJ whole genome shotgun (WGS) entry which is preliminary data.</text>
</comment>
<dbReference type="PANTHER" id="PTHR45644:SF39">
    <property type="entry name" value="AAA-TYPE ATPASE FAMILY PROTEIN-RELATED"/>
    <property type="match status" value="1"/>
</dbReference>
<evidence type="ECO:0000313" key="3">
    <source>
        <dbReference type="EMBL" id="GFP85611.1"/>
    </source>
</evidence>
<reference evidence="3" key="1">
    <citation type="submission" date="2020-07" db="EMBL/GenBank/DDBJ databases">
        <title>Ethylene signaling mediates host invasion by parasitic plants.</title>
        <authorList>
            <person name="Yoshida S."/>
        </authorList>
    </citation>
    <scope>NUCLEOTIDE SEQUENCE</scope>
    <source>
        <strain evidence="3">Okayama</strain>
    </source>
</reference>
<accession>A0A830BU34</accession>
<dbReference type="GO" id="GO:0005741">
    <property type="term" value="C:mitochondrial outer membrane"/>
    <property type="evidence" value="ECO:0007669"/>
    <property type="project" value="TreeGrafter"/>
</dbReference>
<dbReference type="Gene3D" id="1.10.8.60">
    <property type="match status" value="1"/>
</dbReference>
<evidence type="ECO:0000313" key="4">
    <source>
        <dbReference type="Proteomes" id="UP000653305"/>
    </source>
</evidence>
<evidence type="ECO:0000256" key="2">
    <source>
        <dbReference type="ARBA" id="ARBA00022840"/>
    </source>
</evidence>
<dbReference type="InterPro" id="IPR051701">
    <property type="entry name" value="Mito_OM_Translocase_MSP1"/>
</dbReference>
<dbReference type="Proteomes" id="UP000653305">
    <property type="component" value="Unassembled WGS sequence"/>
</dbReference>
<dbReference type="GO" id="GO:0005524">
    <property type="term" value="F:ATP binding"/>
    <property type="evidence" value="ECO:0007669"/>
    <property type="project" value="UniProtKB-KW"/>
</dbReference>